<dbReference type="EMBL" id="JPWA01000001">
    <property type="protein sequence ID" value="RCK07785.1"/>
    <property type="molecule type" value="Genomic_DNA"/>
</dbReference>
<accession>A0A367UHJ2</accession>
<dbReference type="Proteomes" id="UP000252419">
    <property type="component" value="Unassembled WGS sequence"/>
</dbReference>
<evidence type="ECO:0000256" key="4">
    <source>
        <dbReference type="ARBA" id="ARBA00022692"/>
    </source>
</evidence>
<protein>
    <recommendedName>
        <fullName evidence="10">DUF350 domain-containing protein</fullName>
    </recommendedName>
</protein>
<evidence type="ECO:0000256" key="3">
    <source>
        <dbReference type="ARBA" id="ARBA00022475"/>
    </source>
</evidence>
<evidence type="ECO:0000256" key="5">
    <source>
        <dbReference type="ARBA" id="ARBA00022989"/>
    </source>
</evidence>
<comment type="similarity">
    <text evidence="2">Belongs to the UPF0719 family.</text>
</comment>
<keyword evidence="3" id="KW-1003">Cell membrane</keyword>
<keyword evidence="6 7" id="KW-0472">Membrane</keyword>
<keyword evidence="9" id="KW-1185">Reference proteome</keyword>
<keyword evidence="5 7" id="KW-1133">Transmembrane helix</keyword>
<dbReference type="PANTHER" id="PTHR40043">
    <property type="entry name" value="UPF0719 INNER MEMBRANE PROTEIN YJFL"/>
    <property type="match status" value="1"/>
</dbReference>
<sequence>MNLYFAALLDSLSALLPFTLQFFPALILVLLLMKLYTMFTPHNEGQLIGDNNLAAATSYGGTLIGFGLPVASALIDSVSFIDAMVWVVVAGLVQLGTFIIFRMFHSSISDDINNGKIAPALKLAAVSVLVGMLNAASMTY</sequence>
<evidence type="ECO:0000256" key="2">
    <source>
        <dbReference type="ARBA" id="ARBA00005779"/>
    </source>
</evidence>
<feature type="transmembrane region" description="Helical" evidence="7">
    <location>
        <begin position="12"/>
        <end position="32"/>
    </location>
</feature>
<reference evidence="8 9" key="1">
    <citation type="submission" date="2014-07" db="EMBL/GenBank/DDBJ databases">
        <title>Draft genome sequence of Thalassospira xianhensis P-4 (MCCC 1A02616).</title>
        <authorList>
            <person name="Lai Q."/>
            <person name="Shao Z."/>
        </authorList>
    </citation>
    <scope>NUCLEOTIDE SEQUENCE [LARGE SCALE GENOMIC DNA]</scope>
    <source>
        <strain evidence="8 9">MCCC 1A02616</strain>
    </source>
</reference>
<dbReference type="InterPro" id="IPR007140">
    <property type="entry name" value="DUF350"/>
</dbReference>
<feature type="transmembrane region" description="Helical" evidence="7">
    <location>
        <begin position="83"/>
        <end position="105"/>
    </location>
</feature>
<dbReference type="RefSeq" id="WP_114120381.1">
    <property type="nucleotide sequence ID" value="NZ_JPWA01000001.1"/>
</dbReference>
<evidence type="ECO:0000256" key="1">
    <source>
        <dbReference type="ARBA" id="ARBA00004651"/>
    </source>
</evidence>
<evidence type="ECO:0000256" key="6">
    <source>
        <dbReference type="ARBA" id="ARBA00023136"/>
    </source>
</evidence>
<feature type="transmembrane region" description="Helical" evidence="7">
    <location>
        <begin position="117"/>
        <end position="136"/>
    </location>
</feature>
<comment type="caution">
    <text evidence="8">The sequence shown here is derived from an EMBL/GenBank/DDBJ whole genome shotgun (WGS) entry which is preliminary data.</text>
</comment>
<evidence type="ECO:0000313" key="9">
    <source>
        <dbReference type="Proteomes" id="UP000252419"/>
    </source>
</evidence>
<proteinExistence type="inferred from homology"/>
<comment type="subcellular location">
    <subcellularLocation>
        <location evidence="1">Cell membrane</location>
        <topology evidence="1">Multi-pass membrane protein</topology>
    </subcellularLocation>
</comment>
<gene>
    <name evidence="8" type="ORF">TH5_01705</name>
</gene>
<dbReference type="GO" id="GO:0005886">
    <property type="term" value="C:plasma membrane"/>
    <property type="evidence" value="ECO:0007669"/>
    <property type="project" value="UniProtKB-SubCell"/>
</dbReference>
<dbReference type="PANTHER" id="PTHR40043:SF1">
    <property type="entry name" value="UPF0719 INNER MEMBRANE PROTEIN YJFL"/>
    <property type="match status" value="1"/>
</dbReference>
<dbReference type="Pfam" id="PF03994">
    <property type="entry name" value="DUF350"/>
    <property type="match status" value="1"/>
</dbReference>
<organism evidence="8 9">
    <name type="scientific">Thalassospira xianhensis MCCC 1A02616</name>
    <dbReference type="NCBI Taxonomy" id="1177929"/>
    <lineage>
        <taxon>Bacteria</taxon>
        <taxon>Pseudomonadati</taxon>
        <taxon>Pseudomonadota</taxon>
        <taxon>Alphaproteobacteria</taxon>
        <taxon>Rhodospirillales</taxon>
        <taxon>Thalassospiraceae</taxon>
        <taxon>Thalassospira</taxon>
    </lineage>
</organism>
<evidence type="ECO:0000313" key="8">
    <source>
        <dbReference type="EMBL" id="RCK07785.1"/>
    </source>
</evidence>
<evidence type="ECO:0008006" key="10">
    <source>
        <dbReference type="Google" id="ProtNLM"/>
    </source>
</evidence>
<keyword evidence="4 7" id="KW-0812">Transmembrane</keyword>
<dbReference type="AlphaFoldDB" id="A0A367UHJ2"/>
<evidence type="ECO:0000256" key="7">
    <source>
        <dbReference type="SAM" id="Phobius"/>
    </source>
</evidence>
<name>A0A367UHJ2_9PROT</name>
<feature type="transmembrane region" description="Helical" evidence="7">
    <location>
        <begin position="53"/>
        <end position="71"/>
    </location>
</feature>